<dbReference type="RefSeq" id="WP_008330028.1">
    <property type="nucleotide sequence ID" value="NZ_CH902578.1"/>
</dbReference>
<comment type="caution">
    <text evidence="5">The sequence shown here is derived from an EMBL/GenBank/DDBJ whole genome shotgun (WGS) entry which is preliminary data.</text>
</comment>
<dbReference type="SMART" id="SM00895">
    <property type="entry name" value="FCD"/>
    <property type="match status" value="1"/>
</dbReference>
<dbReference type="InterPro" id="IPR000524">
    <property type="entry name" value="Tscrpt_reg_HTH_GntR"/>
</dbReference>
<dbReference type="InterPro" id="IPR036388">
    <property type="entry name" value="WH-like_DNA-bd_sf"/>
</dbReference>
<dbReference type="Proteomes" id="UP000002931">
    <property type="component" value="Unassembled WGS sequence"/>
</dbReference>
<dbReference type="InterPro" id="IPR008920">
    <property type="entry name" value="TF_FadR/GntR_C"/>
</dbReference>
<dbReference type="Pfam" id="PF07729">
    <property type="entry name" value="FCD"/>
    <property type="match status" value="1"/>
</dbReference>
<dbReference type="Gene3D" id="1.10.10.10">
    <property type="entry name" value="Winged helix-like DNA-binding domain superfamily/Winged helix DNA-binding domain"/>
    <property type="match status" value="1"/>
</dbReference>
<protein>
    <submittedName>
        <fullName evidence="5">Transcriptional regulator</fullName>
    </submittedName>
</protein>
<dbReference type="SMART" id="SM00345">
    <property type="entry name" value="HTH_GNTR"/>
    <property type="match status" value="1"/>
</dbReference>
<dbReference type="EMBL" id="AAMT01000007">
    <property type="protein sequence ID" value="EAQ12828.1"/>
    <property type="molecule type" value="Genomic_DNA"/>
</dbReference>
<dbReference type="PROSITE" id="PS50949">
    <property type="entry name" value="HTH_GNTR"/>
    <property type="match status" value="1"/>
</dbReference>
<dbReference type="SUPFAM" id="SSF48008">
    <property type="entry name" value="GntR ligand-binding domain-like"/>
    <property type="match status" value="1"/>
</dbReference>
<dbReference type="Gene3D" id="1.20.120.530">
    <property type="entry name" value="GntR ligand-binding domain-like"/>
    <property type="match status" value="1"/>
</dbReference>
<evidence type="ECO:0000256" key="1">
    <source>
        <dbReference type="ARBA" id="ARBA00023015"/>
    </source>
</evidence>
<evidence type="ECO:0000313" key="5">
    <source>
        <dbReference type="EMBL" id="EAQ12828.1"/>
    </source>
</evidence>
<gene>
    <name evidence="5" type="ORF">RB2654_06949</name>
</gene>
<keyword evidence="6" id="KW-1185">Reference proteome</keyword>
<dbReference type="HOGENOM" id="CLU_017584_5_4_5"/>
<keyword evidence="2" id="KW-0238">DNA-binding</keyword>
<dbReference type="InterPro" id="IPR036390">
    <property type="entry name" value="WH_DNA-bd_sf"/>
</dbReference>
<dbReference type="OrthoDB" id="9815654at2"/>
<dbReference type="InterPro" id="IPR011711">
    <property type="entry name" value="GntR_C"/>
</dbReference>
<dbReference type="eggNOG" id="COG1802">
    <property type="taxonomic scope" value="Bacteria"/>
</dbReference>
<keyword evidence="3" id="KW-0804">Transcription</keyword>
<accession>A3VG52</accession>
<evidence type="ECO:0000259" key="4">
    <source>
        <dbReference type="PROSITE" id="PS50949"/>
    </source>
</evidence>
<dbReference type="CDD" id="cd07377">
    <property type="entry name" value="WHTH_GntR"/>
    <property type="match status" value="1"/>
</dbReference>
<dbReference type="AlphaFoldDB" id="A3VG52"/>
<dbReference type="GO" id="GO:0003700">
    <property type="term" value="F:DNA-binding transcription factor activity"/>
    <property type="evidence" value="ECO:0007669"/>
    <property type="project" value="InterPro"/>
</dbReference>
<name>A3VG52_9RHOB</name>
<feature type="domain" description="HTH gntR-type" evidence="4">
    <location>
        <begin position="15"/>
        <end position="83"/>
    </location>
</feature>
<keyword evidence="1" id="KW-0805">Transcription regulation</keyword>
<evidence type="ECO:0000256" key="3">
    <source>
        <dbReference type="ARBA" id="ARBA00023163"/>
    </source>
</evidence>
<dbReference type="PANTHER" id="PTHR43537">
    <property type="entry name" value="TRANSCRIPTIONAL REGULATOR, GNTR FAMILY"/>
    <property type="match status" value="1"/>
</dbReference>
<sequence>MDDQTTSEAKLSGPGPVNERIVRDLRTRLMRGELAPGEILTHRKLAEQLDVSPMPVRDALRQLVAERALEVANGNRSVAVPRLNHAKLHDLKTIREGVEGLAARLAAERWKPHELAQIEAILAETSDGAGSPDASRNQRFHFAIYAASQSQVLLPLIGSLWLQFGPYLPRAGQLAGGKIGAGDKYHREIVEALRARDADAAEAAIVADIGQAMDLLLTHGLGDTGSGG</sequence>
<evidence type="ECO:0000313" key="6">
    <source>
        <dbReference type="Proteomes" id="UP000002931"/>
    </source>
</evidence>
<dbReference type="SUPFAM" id="SSF46785">
    <property type="entry name" value="Winged helix' DNA-binding domain"/>
    <property type="match status" value="1"/>
</dbReference>
<dbReference type="Pfam" id="PF00392">
    <property type="entry name" value="GntR"/>
    <property type="match status" value="1"/>
</dbReference>
<dbReference type="STRING" id="314271.RB2654_06949"/>
<reference evidence="5 6" key="1">
    <citation type="journal article" date="2010" name="J. Bacteriol.">
        <title>Genome sequences of Pelagibaca bermudensis HTCC2601T and Maritimibacter alkaliphilus HTCC2654T, the type strains of two marine Roseobacter genera.</title>
        <authorList>
            <person name="Thrash J.C."/>
            <person name="Cho J.C."/>
            <person name="Ferriera S."/>
            <person name="Johnson J."/>
            <person name="Vergin K.L."/>
            <person name="Giovannoni S.J."/>
        </authorList>
    </citation>
    <scope>NUCLEOTIDE SEQUENCE [LARGE SCALE GENOMIC DNA]</scope>
    <source>
        <strain evidence="5 6">HTCC2654</strain>
    </source>
</reference>
<evidence type="ECO:0000256" key="2">
    <source>
        <dbReference type="ARBA" id="ARBA00023125"/>
    </source>
</evidence>
<dbReference type="GO" id="GO:0003677">
    <property type="term" value="F:DNA binding"/>
    <property type="evidence" value="ECO:0007669"/>
    <property type="project" value="UniProtKB-KW"/>
</dbReference>
<proteinExistence type="predicted"/>
<organism evidence="5 6">
    <name type="scientific">Maritimibacter alkaliphilus HTCC2654</name>
    <dbReference type="NCBI Taxonomy" id="314271"/>
    <lineage>
        <taxon>Bacteria</taxon>
        <taxon>Pseudomonadati</taxon>
        <taxon>Pseudomonadota</taxon>
        <taxon>Alphaproteobacteria</taxon>
        <taxon>Rhodobacterales</taxon>
        <taxon>Roseobacteraceae</taxon>
        <taxon>Maritimibacter</taxon>
    </lineage>
</organism>
<dbReference type="PANTHER" id="PTHR43537:SF39">
    <property type="entry name" value="HTH-TYPE TRANSCRIPTIONAL REGULATOR MCBR"/>
    <property type="match status" value="1"/>
</dbReference>